<dbReference type="Proteomes" id="UP000728185">
    <property type="component" value="Unassembled WGS sequence"/>
</dbReference>
<evidence type="ECO:0000313" key="1">
    <source>
        <dbReference type="EMBL" id="KAA0192481.1"/>
    </source>
</evidence>
<dbReference type="AlphaFoldDB" id="A0A8E0VJY1"/>
<gene>
    <name evidence="1" type="ORF">FBUS_08569</name>
</gene>
<reference evidence="1" key="1">
    <citation type="submission" date="2019-05" db="EMBL/GenBank/DDBJ databases">
        <title>Annotation for the trematode Fasciolopsis buski.</title>
        <authorList>
            <person name="Choi Y.-J."/>
        </authorList>
    </citation>
    <scope>NUCLEOTIDE SEQUENCE</scope>
    <source>
        <strain evidence="1">HT</strain>
        <tissue evidence="1">Whole worm</tissue>
    </source>
</reference>
<comment type="caution">
    <text evidence="1">The sequence shown here is derived from an EMBL/GenBank/DDBJ whole genome shotgun (WGS) entry which is preliminary data.</text>
</comment>
<evidence type="ECO:0000313" key="2">
    <source>
        <dbReference type="Proteomes" id="UP000728185"/>
    </source>
</evidence>
<organism evidence="1 2">
    <name type="scientific">Fasciolopsis buskii</name>
    <dbReference type="NCBI Taxonomy" id="27845"/>
    <lineage>
        <taxon>Eukaryota</taxon>
        <taxon>Metazoa</taxon>
        <taxon>Spiralia</taxon>
        <taxon>Lophotrochozoa</taxon>
        <taxon>Platyhelminthes</taxon>
        <taxon>Trematoda</taxon>
        <taxon>Digenea</taxon>
        <taxon>Plagiorchiida</taxon>
        <taxon>Echinostomata</taxon>
        <taxon>Echinostomatoidea</taxon>
        <taxon>Fasciolidae</taxon>
        <taxon>Fasciolopsis</taxon>
    </lineage>
</organism>
<name>A0A8E0VJY1_9TREM</name>
<proteinExistence type="predicted"/>
<sequence length="158" mass="18101">MIDKDVSSRFTLAAQCNGSERRQIDSVIFEPSNGMIHVGDRTEFKCIRQPNENTSSGSNNWTDGSAYFRLTDLMDRTDLLSTRNGELFGSVLPPKWLTEYGTVGSTVVRCEYIRDGETKATTELHVHILREFNLAIIYQNELSRNSSSVYMRQHSFHW</sequence>
<accession>A0A8E0VJY1</accession>
<dbReference type="EMBL" id="LUCM01005662">
    <property type="protein sequence ID" value="KAA0192481.1"/>
    <property type="molecule type" value="Genomic_DNA"/>
</dbReference>
<keyword evidence="2" id="KW-1185">Reference proteome</keyword>
<protein>
    <submittedName>
        <fullName evidence="1">Uncharacterized protein</fullName>
    </submittedName>
</protein>
<dbReference type="OrthoDB" id="10555809at2759"/>